<reference evidence="2 3" key="1">
    <citation type="journal article" date="2020" name="IScience">
        <title>Genome Sequencing of the Endangered Kingdonia uniflora (Circaeasteraceae, Ranunculales) Reveals Potential Mechanisms of Evolutionary Specialization.</title>
        <authorList>
            <person name="Sun Y."/>
            <person name="Deng T."/>
            <person name="Zhang A."/>
            <person name="Moore M.J."/>
            <person name="Landis J.B."/>
            <person name="Lin N."/>
            <person name="Zhang H."/>
            <person name="Zhang X."/>
            <person name="Huang J."/>
            <person name="Zhang X."/>
            <person name="Sun H."/>
            <person name="Wang H."/>
        </authorList>
    </citation>
    <scope>NUCLEOTIDE SEQUENCE [LARGE SCALE GENOMIC DNA]</scope>
    <source>
        <strain evidence="2">TB1705</strain>
        <tissue evidence="2">Leaf</tissue>
    </source>
</reference>
<evidence type="ECO:0000313" key="3">
    <source>
        <dbReference type="Proteomes" id="UP000541444"/>
    </source>
</evidence>
<accession>A0A7J7NUY5</accession>
<evidence type="ECO:0000313" key="2">
    <source>
        <dbReference type="EMBL" id="KAF6170979.1"/>
    </source>
</evidence>
<dbReference type="Proteomes" id="UP000541444">
    <property type="component" value="Unassembled WGS sequence"/>
</dbReference>
<feature type="region of interest" description="Disordered" evidence="1">
    <location>
        <begin position="100"/>
        <end position="120"/>
    </location>
</feature>
<dbReference type="AlphaFoldDB" id="A0A7J7NUY5"/>
<sequence length="120" mass="12400">MVKLCEDDPDEASKEIKRHIFQVNVKLKTFIEDKGYDPDTLEPFPVFPELVDGGDLQMKEGEAYDVVEAAGSTGGGVRTSAIGTASGGTVDGLVVEGSTEAAEGAGAGGPVEEEGVTTPI</sequence>
<feature type="compositionally biased region" description="Acidic residues" evidence="1">
    <location>
        <begin position="111"/>
        <end position="120"/>
    </location>
</feature>
<name>A0A7J7NUY5_9MAGN</name>
<dbReference type="EMBL" id="JACGCM010000554">
    <property type="protein sequence ID" value="KAF6170979.1"/>
    <property type="molecule type" value="Genomic_DNA"/>
</dbReference>
<protein>
    <submittedName>
        <fullName evidence="2">Uncharacterized protein</fullName>
    </submittedName>
</protein>
<organism evidence="2 3">
    <name type="scientific">Kingdonia uniflora</name>
    <dbReference type="NCBI Taxonomy" id="39325"/>
    <lineage>
        <taxon>Eukaryota</taxon>
        <taxon>Viridiplantae</taxon>
        <taxon>Streptophyta</taxon>
        <taxon>Embryophyta</taxon>
        <taxon>Tracheophyta</taxon>
        <taxon>Spermatophyta</taxon>
        <taxon>Magnoliopsida</taxon>
        <taxon>Ranunculales</taxon>
        <taxon>Circaeasteraceae</taxon>
        <taxon>Kingdonia</taxon>
    </lineage>
</organism>
<comment type="caution">
    <text evidence="2">The sequence shown here is derived from an EMBL/GenBank/DDBJ whole genome shotgun (WGS) entry which is preliminary data.</text>
</comment>
<keyword evidence="3" id="KW-1185">Reference proteome</keyword>
<evidence type="ECO:0000256" key="1">
    <source>
        <dbReference type="SAM" id="MobiDB-lite"/>
    </source>
</evidence>
<gene>
    <name evidence="2" type="ORF">GIB67_014796</name>
</gene>
<proteinExistence type="predicted"/>